<evidence type="ECO:0000313" key="3">
    <source>
        <dbReference type="Proteomes" id="UP000011534"/>
    </source>
</evidence>
<protein>
    <submittedName>
        <fullName evidence="2">Uncharacterized protein</fullName>
    </submittedName>
</protein>
<comment type="caution">
    <text evidence="2">The sequence shown here is derived from an EMBL/GenBank/DDBJ whole genome shotgun (WGS) entry which is preliminary data.</text>
</comment>
<dbReference type="Proteomes" id="UP000011534">
    <property type="component" value="Unassembled WGS sequence"/>
</dbReference>
<sequence length="80" mass="8670">MRDGIQHITRDRLAGRGPLDDSVSDITAGKEMPRLAVAPQMVLKDPRVRATDRDSIGGLGVLDVVEPVPERRRVIGVSGK</sequence>
<keyword evidence="3" id="KW-1185">Reference proteome</keyword>
<evidence type="ECO:0000256" key="1">
    <source>
        <dbReference type="SAM" id="MobiDB-lite"/>
    </source>
</evidence>
<gene>
    <name evidence="2" type="ORF">C437_15496</name>
</gene>
<proteinExistence type="predicted"/>
<feature type="region of interest" description="Disordered" evidence="1">
    <location>
        <begin position="1"/>
        <end position="25"/>
    </location>
</feature>
<name>M0IY96_HALVA</name>
<evidence type="ECO:0000313" key="2">
    <source>
        <dbReference type="EMBL" id="EMA01837.1"/>
    </source>
</evidence>
<organism evidence="2 3">
    <name type="scientific">Haloarcula vallismortis ATCC 29715</name>
    <dbReference type="NCBI Taxonomy" id="662477"/>
    <lineage>
        <taxon>Archaea</taxon>
        <taxon>Methanobacteriati</taxon>
        <taxon>Methanobacteriota</taxon>
        <taxon>Stenosarchaea group</taxon>
        <taxon>Halobacteria</taxon>
        <taxon>Halobacteriales</taxon>
        <taxon>Haloarculaceae</taxon>
        <taxon>Haloarcula</taxon>
    </lineage>
</organism>
<dbReference type="AlphaFoldDB" id="M0IY96"/>
<accession>M0IY96</accession>
<reference evidence="2 3" key="1">
    <citation type="journal article" date="2014" name="PLoS Genet.">
        <title>Phylogenetically driven sequencing of extremely halophilic archaea reveals strategies for static and dynamic osmo-response.</title>
        <authorList>
            <person name="Becker E.A."/>
            <person name="Seitzer P.M."/>
            <person name="Tritt A."/>
            <person name="Larsen D."/>
            <person name="Krusor M."/>
            <person name="Yao A.I."/>
            <person name="Wu D."/>
            <person name="Madern D."/>
            <person name="Eisen J.A."/>
            <person name="Darling A.E."/>
            <person name="Facciotti M.T."/>
        </authorList>
    </citation>
    <scope>NUCLEOTIDE SEQUENCE [LARGE SCALE GENOMIC DNA]</scope>
    <source>
        <strain evidence="2 3">ATCC 29715</strain>
    </source>
</reference>
<feature type="compositionally biased region" description="Basic and acidic residues" evidence="1">
    <location>
        <begin position="1"/>
        <end position="14"/>
    </location>
</feature>
<dbReference type="EMBL" id="AOLQ01000065">
    <property type="protein sequence ID" value="EMA01837.1"/>
    <property type="molecule type" value="Genomic_DNA"/>
</dbReference>